<dbReference type="OrthoDB" id="9792500at2"/>
<dbReference type="Gene3D" id="3.40.50.620">
    <property type="entry name" value="HUPs"/>
    <property type="match status" value="1"/>
</dbReference>
<keyword evidence="4" id="KW-1185">Reference proteome</keyword>
<evidence type="ECO:0000256" key="1">
    <source>
        <dbReference type="ARBA" id="ARBA00008791"/>
    </source>
</evidence>
<dbReference type="STRING" id="405444.ABB26_12790"/>
<gene>
    <name evidence="3" type="ORF">ABB26_12790</name>
</gene>
<dbReference type="EMBL" id="LDJI01000025">
    <property type="protein sequence ID" value="KRG63163.1"/>
    <property type="molecule type" value="Genomic_DNA"/>
</dbReference>
<evidence type="ECO:0000313" key="4">
    <source>
        <dbReference type="Proteomes" id="UP000050864"/>
    </source>
</evidence>
<feature type="domain" description="UspA" evidence="2">
    <location>
        <begin position="1"/>
        <end position="149"/>
    </location>
</feature>
<dbReference type="AlphaFoldDB" id="A0A0R0C184"/>
<proteinExistence type="inferred from homology"/>
<dbReference type="Pfam" id="PF00582">
    <property type="entry name" value="Usp"/>
    <property type="match status" value="1"/>
</dbReference>
<protein>
    <submittedName>
        <fullName evidence="3">Universal stress protein UspA</fullName>
    </submittedName>
</protein>
<evidence type="ECO:0000259" key="2">
    <source>
        <dbReference type="Pfam" id="PF00582"/>
    </source>
</evidence>
<comment type="similarity">
    <text evidence="1">Belongs to the universal stress protein A family.</text>
</comment>
<sequence length="149" mass="15758">MYKRILIATDGSELSAKGLQKGLELAAQLGAHADIVTVSEPWAVGMYDAMGWSAGYEASPEYQKDREAAAQKILQPAAEAARAAGVDQVLTHHVLDRYAADGIIDTATACGSDLVVMTSHGRRGVTRVLLGSQTAEVLARSVVPVLVIR</sequence>
<dbReference type="PANTHER" id="PTHR46268">
    <property type="entry name" value="STRESS RESPONSE PROTEIN NHAX"/>
    <property type="match status" value="1"/>
</dbReference>
<name>A0A0R0C184_9GAMM</name>
<dbReference type="InterPro" id="IPR006016">
    <property type="entry name" value="UspA"/>
</dbReference>
<comment type="caution">
    <text evidence="3">The sequence shown here is derived from an EMBL/GenBank/DDBJ whole genome shotgun (WGS) entry which is preliminary data.</text>
</comment>
<dbReference type="InterPro" id="IPR014729">
    <property type="entry name" value="Rossmann-like_a/b/a_fold"/>
</dbReference>
<dbReference type="CDD" id="cd00293">
    <property type="entry name" value="USP-like"/>
    <property type="match status" value="1"/>
</dbReference>
<reference evidence="3 4" key="1">
    <citation type="submission" date="2015-05" db="EMBL/GenBank/DDBJ databases">
        <title>Genome sequencing and analysis of members of genus Stenotrophomonas.</title>
        <authorList>
            <person name="Patil P.P."/>
            <person name="Midha S."/>
            <person name="Patil P.B."/>
        </authorList>
    </citation>
    <scope>NUCLEOTIDE SEQUENCE [LARGE SCALE GENOMIC DNA]</scope>
    <source>
        <strain evidence="3 4">DSM 18929</strain>
    </source>
</reference>
<dbReference type="SUPFAM" id="SSF52402">
    <property type="entry name" value="Adenine nucleotide alpha hydrolases-like"/>
    <property type="match status" value="1"/>
</dbReference>
<accession>A0A0R0C184</accession>
<dbReference type="PATRIC" id="fig|405444.3.peg.1655"/>
<organism evidence="3 4">
    <name type="scientific">Stenotrophomonas humi</name>
    <dbReference type="NCBI Taxonomy" id="405444"/>
    <lineage>
        <taxon>Bacteria</taxon>
        <taxon>Pseudomonadati</taxon>
        <taxon>Pseudomonadota</taxon>
        <taxon>Gammaproteobacteria</taxon>
        <taxon>Lysobacterales</taxon>
        <taxon>Lysobacteraceae</taxon>
        <taxon>Stenotrophomonas</taxon>
    </lineage>
</organism>
<dbReference type="InterPro" id="IPR006015">
    <property type="entry name" value="Universal_stress_UspA"/>
</dbReference>
<evidence type="ECO:0000313" key="3">
    <source>
        <dbReference type="EMBL" id="KRG63163.1"/>
    </source>
</evidence>
<dbReference type="PANTHER" id="PTHR46268:SF15">
    <property type="entry name" value="UNIVERSAL STRESS PROTEIN HP_0031"/>
    <property type="match status" value="1"/>
</dbReference>
<dbReference type="RefSeq" id="WP_057634735.1">
    <property type="nucleotide sequence ID" value="NZ_LDJI01000025.1"/>
</dbReference>
<dbReference type="Proteomes" id="UP000050864">
    <property type="component" value="Unassembled WGS sequence"/>
</dbReference>
<dbReference type="PRINTS" id="PR01438">
    <property type="entry name" value="UNVRSLSTRESS"/>
</dbReference>